<sequence>MSHPFNITPHNSQRYVYNDHSWPIYKDSYQSLCSKRILKKSFELVESMLARYSRVVMVRIDLKPRSFNADNKLIKQFLHGLQIALTQQYQSNVGYLCAREQNSSDKEHYHLALFISGHKLQHPKALQKKISERWQRETQGSCYLVRHPYYTLRRGDKDSIDPAIYRLTYLAKSSSKQLNPRATSYLCSGIMPEKQRRASIDLPYLLLVDKQMRQVRLIKAAEAQAIGVKPKVYTYKDTAVVMDSNNSPTHVANIHRVPINKQRLQLPYLITLGRRVFHSVEYD</sequence>
<protein>
    <recommendedName>
        <fullName evidence="1">YagK/YfjJ C-terminal domain-containing protein</fullName>
    </recommendedName>
</protein>
<reference evidence="2" key="1">
    <citation type="submission" date="2021-05" db="EMBL/GenBank/DDBJ databases">
        <title>Molecular characterization for Shewanella algae harboring chromosomal blaOXA-55-like strains isolated from clinical and environment sample.</title>
        <authorList>
            <person name="Ohama Y."/>
            <person name="Aoki K."/>
            <person name="Harada S."/>
            <person name="Moriya K."/>
            <person name="Ishii Y."/>
            <person name="Tateda K."/>
        </authorList>
    </citation>
    <scope>NUCLEOTIDE SEQUENCE</scope>
    <source>
        <strain evidence="2">TUM17379</strain>
    </source>
</reference>
<organism evidence="2 3">
    <name type="scientific">Shewanella algae</name>
    <dbReference type="NCBI Taxonomy" id="38313"/>
    <lineage>
        <taxon>Bacteria</taxon>
        <taxon>Pseudomonadati</taxon>
        <taxon>Pseudomonadota</taxon>
        <taxon>Gammaproteobacteria</taxon>
        <taxon>Alteromonadales</taxon>
        <taxon>Shewanellaceae</taxon>
        <taxon>Shewanella</taxon>
    </lineage>
</organism>
<dbReference type="InterPro" id="IPR057271">
    <property type="entry name" value="YagK_YfjJ_C"/>
</dbReference>
<dbReference type="RefSeq" id="WP_208147827.1">
    <property type="nucleotide sequence ID" value="NZ_AP024613.1"/>
</dbReference>
<dbReference type="Pfam" id="PF11726">
    <property type="entry name" value="YagK_YfjJ_C"/>
    <property type="match status" value="1"/>
</dbReference>
<proteinExistence type="predicted"/>
<dbReference type="AlphaFoldDB" id="A0AAD1NQI9"/>
<feature type="domain" description="YagK/YfjJ C-terminal" evidence="1">
    <location>
        <begin position="49"/>
        <end position="188"/>
    </location>
</feature>
<evidence type="ECO:0000259" key="1">
    <source>
        <dbReference type="Pfam" id="PF11726"/>
    </source>
</evidence>
<accession>A0AAD1NQI9</accession>
<gene>
    <name evidence="2" type="ORF">TUM17379_38230</name>
</gene>
<evidence type="ECO:0000313" key="3">
    <source>
        <dbReference type="Proteomes" id="UP000825078"/>
    </source>
</evidence>
<dbReference type="EMBL" id="AP024613">
    <property type="protein sequence ID" value="BCV46805.1"/>
    <property type="molecule type" value="Genomic_DNA"/>
</dbReference>
<evidence type="ECO:0000313" key="2">
    <source>
        <dbReference type="EMBL" id="BCV46805.1"/>
    </source>
</evidence>
<dbReference type="Proteomes" id="UP000825078">
    <property type="component" value="Chromosome"/>
</dbReference>
<name>A0AAD1NQI9_9GAMM</name>